<dbReference type="GO" id="GO:0045121">
    <property type="term" value="C:membrane raft"/>
    <property type="evidence" value="ECO:0007669"/>
    <property type="project" value="TreeGrafter"/>
</dbReference>
<keyword evidence="5" id="KW-0325">Glycoprotein</keyword>
<dbReference type="PROSITE" id="PS00652">
    <property type="entry name" value="TNFR_NGFR_1"/>
    <property type="match status" value="1"/>
</dbReference>
<sequence length="383" mass="42072">MGALSVLLLLACLLTPTLALIATPNEKTCPDGDYLENGICCNKCPPGFKLVEKCLAEGMRSNCTPCPTGQFMEQMNYSPKCMQCKSCNKKKHEVEVSKCQRHQNTRCHCEDGYYTFVIDSETTECIKCKLCRSDEREVQKCTTERNTVCECKANFFRVNGKCEPCKSCVADCKHLCKSLPSHNSKDSEESGNGYLVHVLTGAVVVAVMLLMLLILYMATKRLIKKSPLKSSSQTAEASPESSEALFQNEEVSIIAVIDCPESALLGKANSKLPDCVPLEIKTHDLIYTLLDSVPVTQVKQLVRSLGVTETVIERAELDHRASKEAHYQMLKAWADSSSQASGGGGGGRGGMLHSALLQELLLKLKHMHLGAVAEELETKYSIH</sequence>
<dbReference type="Proteomes" id="UP000264820">
    <property type="component" value="Unplaced"/>
</dbReference>
<dbReference type="Gene3D" id="1.10.533.10">
    <property type="entry name" value="Death Domain, Fas"/>
    <property type="match status" value="1"/>
</dbReference>
<feature type="disulfide bond" evidence="6">
    <location>
        <begin position="131"/>
        <end position="149"/>
    </location>
</feature>
<keyword evidence="7" id="KW-1133">Transmembrane helix</keyword>
<dbReference type="InterPro" id="IPR052493">
    <property type="entry name" value="TNFRSF1A"/>
</dbReference>
<evidence type="ECO:0000259" key="9">
    <source>
        <dbReference type="PROSITE" id="PS50017"/>
    </source>
</evidence>
<evidence type="ECO:0000256" key="5">
    <source>
        <dbReference type="ARBA" id="ARBA00023180"/>
    </source>
</evidence>
<feature type="domain" description="Death" evidence="9">
    <location>
        <begin position="299"/>
        <end position="380"/>
    </location>
</feature>
<dbReference type="GO" id="GO:0043235">
    <property type="term" value="C:receptor complex"/>
    <property type="evidence" value="ECO:0007669"/>
    <property type="project" value="TreeGrafter"/>
</dbReference>
<dbReference type="Pfam" id="PF00020">
    <property type="entry name" value="TNFR_c6"/>
    <property type="match status" value="2"/>
</dbReference>
<dbReference type="PANTHER" id="PTHR46861">
    <property type="entry name" value="TUMOR NECROSIS FACTOR RECEPTOR SUPERFAMILY MEMBER 1A"/>
    <property type="match status" value="1"/>
</dbReference>
<feature type="repeat" description="TNFR-Cys" evidence="6">
    <location>
        <begin position="108"/>
        <end position="149"/>
    </location>
</feature>
<organism evidence="11 12">
    <name type="scientific">Hippocampus comes</name>
    <name type="common">Tiger tail seahorse</name>
    <dbReference type="NCBI Taxonomy" id="109280"/>
    <lineage>
        <taxon>Eukaryota</taxon>
        <taxon>Metazoa</taxon>
        <taxon>Chordata</taxon>
        <taxon>Craniata</taxon>
        <taxon>Vertebrata</taxon>
        <taxon>Euteleostomi</taxon>
        <taxon>Actinopterygii</taxon>
        <taxon>Neopterygii</taxon>
        <taxon>Teleostei</taxon>
        <taxon>Neoteleostei</taxon>
        <taxon>Acanthomorphata</taxon>
        <taxon>Syngnathiaria</taxon>
        <taxon>Syngnathiformes</taxon>
        <taxon>Syngnathoidei</taxon>
        <taxon>Syngnathidae</taxon>
        <taxon>Hippocampus</taxon>
    </lineage>
</organism>
<keyword evidence="2 8" id="KW-0732">Signal</keyword>
<feature type="disulfide bond" evidence="6">
    <location>
        <begin position="128"/>
        <end position="141"/>
    </location>
</feature>
<dbReference type="PANTHER" id="PTHR46861:SF1">
    <property type="entry name" value="TUMOR NECROSIS FACTOR RECEPTOR SUPERFAMILY MEMBER 1A"/>
    <property type="match status" value="1"/>
</dbReference>
<dbReference type="CTD" id="7132"/>
<keyword evidence="7" id="KW-0472">Membrane</keyword>
<dbReference type="RefSeq" id="XP_019724576.1">
    <property type="nucleotide sequence ID" value="XM_019869017.1"/>
</dbReference>
<feature type="domain" description="TNFR-Cys" evidence="10">
    <location>
        <begin position="108"/>
        <end position="149"/>
    </location>
</feature>
<accession>A0A3Q2Y9K1</accession>
<keyword evidence="4 6" id="KW-1015">Disulfide bond</keyword>
<dbReference type="KEGG" id="hcq:109515323"/>
<reference evidence="11" key="1">
    <citation type="submission" date="2025-08" db="UniProtKB">
        <authorList>
            <consortium name="Ensembl"/>
        </authorList>
    </citation>
    <scope>IDENTIFICATION</scope>
</reference>
<dbReference type="SUPFAM" id="SSF57586">
    <property type="entry name" value="TNF receptor-like"/>
    <property type="match status" value="3"/>
</dbReference>
<keyword evidence="7" id="KW-0812">Transmembrane</keyword>
<dbReference type="InterPro" id="IPR000488">
    <property type="entry name" value="Death_dom"/>
</dbReference>
<dbReference type="GO" id="GO:0006915">
    <property type="term" value="P:apoptotic process"/>
    <property type="evidence" value="ECO:0007669"/>
    <property type="project" value="UniProtKB-KW"/>
</dbReference>
<evidence type="ECO:0000256" key="2">
    <source>
        <dbReference type="ARBA" id="ARBA00022729"/>
    </source>
</evidence>
<proteinExistence type="predicted"/>
<evidence type="ECO:0000313" key="12">
    <source>
        <dbReference type="Proteomes" id="UP000264820"/>
    </source>
</evidence>
<feature type="transmembrane region" description="Helical" evidence="7">
    <location>
        <begin position="194"/>
        <end position="218"/>
    </location>
</feature>
<evidence type="ECO:0000256" key="1">
    <source>
        <dbReference type="ARBA" id="ARBA00022703"/>
    </source>
</evidence>
<dbReference type="OMA" id="IVETPCT"/>
<feature type="disulfide bond" evidence="6">
    <location>
        <begin position="66"/>
        <end position="81"/>
    </location>
</feature>
<dbReference type="InterPro" id="IPR001368">
    <property type="entry name" value="TNFR/NGFR_Cys_rich_reg"/>
</dbReference>
<evidence type="ECO:0000256" key="4">
    <source>
        <dbReference type="ARBA" id="ARBA00023157"/>
    </source>
</evidence>
<dbReference type="GeneTree" id="ENSGT00940000159540"/>
<comment type="caution">
    <text evidence="6">Lacks conserved residue(s) required for the propagation of feature annotation.</text>
</comment>
<evidence type="ECO:0000313" key="11">
    <source>
        <dbReference type="Ensembl" id="ENSHCOP00000014336.1"/>
    </source>
</evidence>
<feature type="chain" id="PRO_5018521871" evidence="8">
    <location>
        <begin position="20"/>
        <end position="383"/>
    </location>
</feature>
<dbReference type="Gene3D" id="2.10.50.10">
    <property type="entry name" value="Tumor Necrosis Factor Receptor, subunit A, domain 2"/>
    <property type="match status" value="3"/>
</dbReference>
<feature type="domain" description="TNFR-Cys" evidence="10">
    <location>
        <begin position="65"/>
        <end position="107"/>
    </location>
</feature>
<feature type="signal peptide" evidence="8">
    <location>
        <begin position="1"/>
        <end position="19"/>
    </location>
</feature>
<dbReference type="Ensembl" id="ENSHCOT00000021959.1">
    <property type="protein sequence ID" value="ENSHCOP00000014336.1"/>
    <property type="gene ID" value="ENSHCOG00000017672.1"/>
</dbReference>
<evidence type="ECO:0000259" key="10">
    <source>
        <dbReference type="PROSITE" id="PS50050"/>
    </source>
</evidence>
<keyword evidence="12" id="KW-1185">Reference proteome</keyword>
<dbReference type="GO" id="GO:0005031">
    <property type="term" value="F:tumor necrosis factor receptor activity"/>
    <property type="evidence" value="ECO:0007669"/>
    <property type="project" value="TreeGrafter"/>
</dbReference>
<evidence type="ECO:0000256" key="3">
    <source>
        <dbReference type="ARBA" id="ARBA00022737"/>
    </source>
</evidence>
<evidence type="ECO:0000256" key="8">
    <source>
        <dbReference type="SAM" id="SignalP"/>
    </source>
</evidence>
<dbReference type="GO" id="GO:0006954">
    <property type="term" value="P:inflammatory response"/>
    <property type="evidence" value="ECO:0007669"/>
    <property type="project" value="TreeGrafter"/>
</dbReference>
<dbReference type="OrthoDB" id="9408020at2759"/>
<dbReference type="PROSITE" id="PS50017">
    <property type="entry name" value="DEATH_DOMAIN"/>
    <property type="match status" value="1"/>
</dbReference>
<keyword evidence="3" id="KW-0677">Repeat</keyword>
<dbReference type="PROSITE" id="PS50050">
    <property type="entry name" value="TNFR_NGFR_2"/>
    <property type="match status" value="2"/>
</dbReference>
<dbReference type="GO" id="GO:0043120">
    <property type="term" value="F:tumor necrosis factor binding"/>
    <property type="evidence" value="ECO:0007669"/>
    <property type="project" value="TreeGrafter"/>
</dbReference>
<dbReference type="InterPro" id="IPR011029">
    <property type="entry name" value="DEATH-like_dom_sf"/>
</dbReference>
<dbReference type="AlphaFoldDB" id="A0A3Q2Y9K1"/>
<dbReference type="SUPFAM" id="SSF47986">
    <property type="entry name" value="DEATH domain"/>
    <property type="match status" value="1"/>
</dbReference>
<dbReference type="SMART" id="SM00208">
    <property type="entry name" value="TNFR"/>
    <property type="match status" value="3"/>
</dbReference>
<evidence type="ECO:0000256" key="6">
    <source>
        <dbReference type="PROSITE-ProRule" id="PRU00206"/>
    </source>
</evidence>
<dbReference type="STRING" id="109280.ENSHCOP00000014336"/>
<evidence type="ECO:0000256" key="7">
    <source>
        <dbReference type="SAM" id="Phobius"/>
    </source>
</evidence>
<dbReference type="Pfam" id="PF00531">
    <property type="entry name" value="Death"/>
    <property type="match status" value="1"/>
</dbReference>
<dbReference type="GeneID" id="109515323"/>
<feature type="repeat" description="TNFR-Cys" evidence="6">
    <location>
        <begin position="65"/>
        <end position="107"/>
    </location>
</feature>
<keyword evidence="1" id="KW-0053">Apoptosis</keyword>
<protein>
    <submittedName>
        <fullName evidence="11">Tumor necrosis factor receptor superfamily, member 1a</fullName>
    </submittedName>
</protein>
<dbReference type="SMART" id="SM00005">
    <property type="entry name" value="DEATH"/>
    <property type="match status" value="1"/>
</dbReference>
<name>A0A3Q2Y9K1_HIPCM</name>
<reference evidence="11" key="2">
    <citation type="submission" date="2025-09" db="UniProtKB">
        <authorList>
            <consortium name="Ensembl"/>
        </authorList>
    </citation>
    <scope>IDENTIFICATION</scope>
</reference>